<dbReference type="RefSeq" id="WP_184641764.1">
    <property type="nucleotide sequence ID" value="NZ_JACIFZ010000009.1"/>
</dbReference>
<organism evidence="1 2">
    <name type="scientific">Variovorax guangxiensis</name>
    <dbReference type="NCBI Taxonomy" id="1775474"/>
    <lineage>
        <taxon>Bacteria</taxon>
        <taxon>Pseudomonadati</taxon>
        <taxon>Pseudomonadota</taxon>
        <taxon>Betaproteobacteria</taxon>
        <taxon>Burkholderiales</taxon>
        <taxon>Comamonadaceae</taxon>
        <taxon>Variovorax</taxon>
    </lineage>
</organism>
<reference evidence="1 2" key="1">
    <citation type="submission" date="2020-08" db="EMBL/GenBank/DDBJ databases">
        <title>Genomic Encyclopedia of Type Strains, Phase IV (KMG-V): Genome sequencing to study the core and pangenomes of soil and plant-associated prokaryotes.</title>
        <authorList>
            <person name="Whitman W."/>
        </authorList>
    </citation>
    <scope>NUCLEOTIDE SEQUENCE [LARGE SCALE GENOMIC DNA]</scope>
    <source>
        <strain evidence="1 2">34/80</strain>
    </source>
</reference>
<protein>
    <submittedName>
        <fullName evidence="1">Uncharacterized protein</fullName>
    </submittedName>
</protein>
<evidence type="ECO:0000313" key="1">
    <source>
        <dbReference type="EMBL" id="MBB4224901.1"/>
    </source>
</evidence>
<proteinExistence type="predicted"/>
<dbReference type="Proteomes" id="UP000524450">
    <property type="component" value="Unassembled WGS sequence"/>
</dbReference>
<sequence>MTDQELNDRLDAKKALVVHFSHHVLMNPEHPHYPEDLLRVLKQNGEFPNSCCVLWPGHTMDLIGSVGVLFKPTCATILSVLARDSGSLTWNDGTEGSLGEPLTVVSFEESFDVPTGSYNEWRVKGAAIEGIFVADPNNIWVKCEVEVGEGEWKTKTNGQKPITLDEVFATFPDSRIFTMNSQGKVEIPRP</sequence>
<accession>A0A840G6M5</accession>
<name>A0A840G6M5_9BURK</name>
<dbReference type="AlphaFoldDB" id="A0A840G6M5"/>
<evidence type="ECO:0000313" key="2">
    <source>
        <dbReference type="Proteomes" id="UP000524450"/>
    </source>
</evidence>
<dbReference type="EMBL" id="JACIFZ010000009">
    <property type="protein sequence ID" value="MBB4224901.1"/>
    <property type="molecule type" value="Genomic_DNA"/>
</dbReference>
<comment type="caution">
    <text evidence="1">The sequence shown here is derived from an EMBL/GenBank/DDBJ whole genome shotgun (WGS) entry which is preliminary data.</text>
</comment>
<gene>
    <name evidence="1" type="ORF">GGD71_005710</name>
</gene>